<protein>
    <submittedName>
        <fullName evidence="1">Uncharacterized protein</fullName>
    </submittedName>
</protein>
<reference evidence="1" key="1">
    <citation type="journal article" date="2015" name="Nature">
        <title>Complex archaea that bridge the gap between prokaryotes and eukaryotes.</title>
        <authorList>
            <person name="Spang A."/>
            <person name="Saw J.H."/>
            <person name="Jorgensen S.L."/>
            <person name="Zaremba-Niedzwiedzka K."/>
            <person name="Martijn J."/>
            <person name="Lind A.E."/>
            <person name="van Eijk R."/>
            <person name="Schleper C."/>
            <person name="Guy L."/>
            <person name="Ettema T.J."/>
        </authorList>
    </citation>
    <scope>NUCLEOTIDE SEQUENCE</scope>
</reference>
<dbReference type="AlphaFoldDB" id="A0A0F9EZR9"/>
<proteinExistence type="predicted"/>
<accession>A0A0F9EZR9</accession>
<name>A0A0F9EZR9_9ZZZZ</name>
<feature type="non-terminal residue" evidence="1">
    <location>
        <position position="1"/>
    </location>
</feature>
<organism evidence="1">
    <name type="scientific">marine sediment metagenome</name>
    <dbReference type="NCBI Taxonomy" id="412755"/>
    <lineage>
        <taxon>unclassified sequences</taxon>
        <taxon>metagenomes</taxon>
        <taxon>ecological metagenomes</taxon>
    </lineage>
</organism>
<comment type="caution">
    <text evidence="1">The sequence shown here is derived from an EMBL/GenBank/DDBJ whole genome shotgun (WGS) entry which is preliminary data.</text>
</comment>
<sequence>YQYLYYENFSQKQLDEEKLKKDLSIYLEYLISLKEKEEIDVNDFNKKLWEIVKKWREMYIFYKGLPLEREVLIPLGLRKSINNVEK</sequence>
<dbReference type="EMBL" id="LAZR01023132">
    <property type="protein sequence ID" value="KKL79569.1"/>
    <property type="molecule type" value="Genomic_DNA"/>
</dbReference>
<gene>
    <name evidence="1" type="ORF">LCGC14_2013540</name>
</gene>
<evidence type="ECO:0000313" key="1">
    <source>
        <dbReference type="EMBL" id="KKL79569.1"/>
    </source>
</evidence>